<keyword evidence="2" id="KW-1185">Reference proteome</keyword>
<evidence type="ECO:0000313" key="1">
    <source>
        <dbReference type="EMBL" id="KAJ1676794.1"/>
    </source>
</evidence>
<feature type="non-terminal residue" evidence="1">
    <location>
        <position position="84"/>
    </location>
</feature>
<feature type="non-terminal residue" evidence="1">
    <location>
        <position position="1"/>
    </location>
</feature>
<comment type="caution">
    <text evidence="1">The sequence shown here is derived from an EMBL/GenBank/DDBJ whole genome shotgun (WGS) entry which is preliminary data.</text>
</comment>
<evidence type="ECO:0000313" key="2">
    <source>
        <dbReference type="Proteomes" id="UP001145114"/>
    </source>
</evidence>
<accession>A0ACC1HS80</accession>
<dbReference type="Proteomes" id="UP001145114">
    <property type="component" value="Unassembled WGS sequence"/>
</dbReference>
<organism evidence="1 2">
    <name type="scientific">Spiromyces aspiralis</name>
    <dbReference type="NCBI Taxonomy" id="68401"/>
    <lineage>
        <taxon>Eukaryota</taxon>
        <taxon>Fungi</taxon>
        <taxon>Fungi incertae sedis</taxon>
        <taxon>Zoopagomycota</taxon>
        <taxon>Kickxellomycotina</taxon>
        <taxon>Kickxellomycetes</taxon>
        <taxon>Kickxellales</taxon>
        <taxon>Kickxellaceae</taxon>
        <taxon>Spiromyces</taxon>
    </lineage>
</organism>
<protein>
    <submittedName>
        <fullName evidence="1">Uncharacterized protein</fullName>
    </submittedName>
</protein>
<name>A0ACC1HS80_9FUNG</name>
<reference evidence="1" key="1">
    <citation type="submission" date="2022-06" db="EMBL/GenBank/DDBJ databases">
        <title>Phylogenomic reconstructions and comparative analyses of Kickxellomycotina fungi.</title>
        <authorList>
            <person name="Reynolds N.K."/>
            <person name="Stajich J.E."/>
            <person name="Barry K."/>
            <person name="Grigoriev I.V."/>
            <person name="Crous P."/>
            <person name="Smith M.E."/>
        </authorList>
    </citation>
    <scope>NUCLEOTIDE SEQUENCE</scope>
    <source>
        <strain evidence="1">RSA 2271</strain>
    </source>
</reference>
<proteinExistence type="predicted"/>
<sequence>SRRSRCWPRMAASTTRAPCTSGISVPTLTALKTARSVTRLSASWTTSCPTSSARRVKICSTRPVCSSGSGAAANRPVLSAAACS</sequence>
<dbReference type="EMBL" id="JAMZIH010003485">
    <property type="protein sequence ID" value="KAJ1676794.1"/>
    <property type="molecule type" value="Genomic_DNA"/>
</dbReference>
<gene>
    <name evidence="1" type="ORF">EV182_007490</name>
</gene>